<dbReference type="Gene3D" id="3.40.50.2300">
    <property type="match status" value="1"/>
</dbReference>
<proteinExistence type="predicted"/>
<dbReference type="OrthoDB" id="64681at2157"/>
<sequence length="155" mass="16993">MDNKGIVGFTGAFRKSVVDIPEGSKVVFTGSADVCTPFIELLSYSIRDKGFDMVYVPNADTTEARKIKKQENIGISVVDEMADPEDPAVVVVLGGLAMPKFGCPPEDVVDMIHKISEETPRIIGVCFMGIFKKSGWDKKIPFDTIIDTNMETNVE</sequence>
<dbReference type="RefSeq" id="WP_013825341.1">
    <property type="nucleotide sequence ID" value="NC_015574.1"/>
</dbReference>
<dbReference type="PIRSF" id="PIRSF004962">
    <property type="entry name" value="UCP004962"/>
    <property type="match status" value="1"/>
</dbReference>
<dbReference type="GeneID" id="10668312"/>
<keyword evidence="2" id="KW-1185">Reference proteome</keyword>
<dbReference type="STRING" id="868131.MSWAN_0811"/>
<dbReference type="EMBL" id="CP002772">
    <property type="protein sequence ID" value="AEG17839.1"/>
    <property type="molecule type" value="Genomic_DNA"/>
</dbReference>
<dbReference type="eggNOG" id="arCOG04847">
    <property type="taxonomic scope" value="Archaea"/>
</dbReference>
<dbReference type="HOGENOM" id="CLU_1682726_0_0_2"/>
<evidence type="ECO:0000313" key="1">
    <source>
        <dbReference type="EMBL" id="AEG17839.1"/>
    </source>
</evidence>
<dbReference type="Proteomes" id="UP000009231">
    <property type="component" value="Chromosome"/>
</dbReference>
<organism evidence="1 2">
    <name type="scientific">Methanobacterium paludis (strain DSM 25820 / JCM 18151 / SWAN1)</name>
    <dbReference type="NCBI Taxonomy" id="868131"/>
    <lineage>
        <taxon>Archaea</taxon>
        <taxon>Methanobacteriati</taxon>
        <taxon>Methanobacteriota</taxon>
        <taxon>Methanomada group</taxon>
        <taxon>Methanobacteria</taxon>
        <taxon>Methanobacteriales</taxon>
        <taxon>Methanobacteriaceae</taxon>
        <taxon>Methanobacterium</taxon>
    </lineage>
</organism>
<reference evidence="1 2" key="1">
    <citation type="journal article" date="2014" name="Int. J. Syst. Evol. Microbiol.">
        <title>Methanobacterium paludis sp. nov. and a novel strain of Methanobacterium lacus isolated from northern peatlands.</title>
        <authorList>
            <person name="Cadillo-Quiroz H."/>
            <person name="Brauer S.L."/>
            <person name="Goodson N."/>
            <person name="Yavitt J.B."/>
            <person name="Zinder S.H."/>
        </authorList>
    </citation>
    <scope>NUCLEOTIDE SEQUENCE [LARGE SCALE GENOMIC DNA]</scope>
    <source>
        <strain evidence="2">DSM 25820 / JCM 18151 / SWAN1</strain>
    </source>
</reference>
<dbReference type="Pfam" id="PF09897">
    <property type="entry name" value="DUF2124"/>
    <property type="match status" value="1"/>
</dbReference>
<name>F6D1N6_METPW</name>
<dbReference type="KEGG" id="mew:MSWAN_0811"/>
<dbReference type="InterPro" id="IPR009183">
    <property type="entry name" value="UCP004962"/>
</dbReference>
<dbReference type="AlphaFoldDB" id="F6D1N6"/>
<gene>
    <name evidence="1" type="ordered locus">MSWAN_0811</name>
</gene>
<evidence type="ECO:0000313" key="2">
    <source>
        <dbReference type="Proteomes" id="UP000009231"/>
    </source>
</evidence>
<protein>
    <submittedName>
        <fullName evidence="1">Uncharacterized conserved protein UCP004962</fullName>
    </submittedName>
</protein>
<accession>F6D1N6</accession>